<feature type="compositionally biased region" description="Pro residues" evidence="1">
    <location>
        <begin position="278"/>
        <end position="288"/>
    </location>
</feature>
<keyword evidence="3" id="KW-1185">Reference proteome</keyword>
<accession>A0A3M2L037</accession>
<dbReference type="EMBL" id="RFFH01000010">
    <property type="protein sequence ID" value="RMI30286.1"/>
    <property type="molecule type" value="Genomic_DNA"/>
</dbReference>
<evidence type="ECO:0000313" key="2">
    <source>
        <dbReference type="EMBL" id="RMI30286.1"/>
    </source>
</evidence>
<feature type="compositionally biased region" description="Pro residues" evidence="1">
    <location>
        <begin position="210"/>
        <end position="219"/>
    </location>
</feature>
<dbReference type="AlphaFoldDB" id="A0A3M2L037"/>
<name>A0A3M2L037_9NOCA</name>
<evidence type="ECO:0000313" key="3">
    <source>
        <dbReference type="Proteomes" id="UP000279275"/>
    </source>
</evidence>
<dbReference type="OrthoDB" id="4555432at2"/>
<comment type="caution">
    <text evidence="2">The sequence shown here is derived from an EMBL/GenBank/DDBJ whole genome shotgun (WGS) entry which is preliminary data.</text>
</comment>
<protein>
    <recommendedName>
        <fullName evidence="4">NERD domain-containing protein</fullName>
    </recommendedName>
</protein>
<reference evidence="2 3" key="1">
    <citation type="submission" date="2018-10" db="EMBL/GenBank/DDBJ databases">
        <title>Isolation from cow dung.</title>
        <authorList>
            <person name="Ling L."/>
        </authorList>
    </citation>
    <scope>NUCLEOTIDE SEQUENCE [LARGE SCALE GENOMIC DNA]</scope>
    <source>
        <strain evidence="2 3">NEAU-LL90</strain>
    </source>
</reference>
<feature type="compositionally biased region" description="Low complexity" evidence="1">
    <location>
        <begin position="227"/>
        <end position="239"/>
    </location>
</feature>
<feature type="compositionally biased region" description="Low complexity" evidence="1">
    <location>
        <begin position="251"/>
        <end position="277"/>
    </location>
</feature>
<sequence>MLVKVRNDDPSRLSATEQTVVNWLKSWRGAHALPGIAVVKARGTDAVVWTPDACVVVSVKGFSERVTGTLTVSADQPWTLGDGIAPLEGQVDGTEAMTAIRERTAEIEELLRSAPGREHVTVLGIVLIIPLLGTRITLDKGPLPEDIDVVVGDGPSSLRTYFTRIGRDDEDGIGPVAGHWDASQVGQALGALGYAAAASYSELISEGFPAPDPNRTPPPPRRRPERAVPVTPPADAVAPEPAPRPVDAPEPESAGAAPQSAQQPPLPLRQPGASRPRPAAPPPNPAAPEPAMASAPAMAPGS</sequence>
<dbReference type="Proteomes" id="UP000279275">
    <property type="component" value="Unassembled WGS sequence"/>
</dbReference>
<feature type="non-terminal residue" evidence="2">
    <location>
        <position position="302"/>
    </location>
</feature>
<proteinExistence type="predicted"/>
<evidence type="ECO:0008006" key="4">
    <source>
        <dbReference type="Google" id="ProtNLM"/>
    </source>
</evidence>
<organism evidence="2 3">
    <name type="scientific">Nocardia stercoris</name>
    <dbReference type="NCBI Taxonomy" id="2483361"/>
    <lineage>
        <taxon>Bacteria</taxon>
        <taxon>Bacillati</taxon>
        <taxon>Actinomycetota</taxon>
        <taxon>Actinomycetes</taxon>
        <taxon>Mycobacteriales</taxon>
        <taxon>Nocardiaceae</taxon>
        <taxon>Nocardia</taxon>
    </lineage>
</organism>
<evidence type="ECO:0000256" key="1">
    <source>
        <dbReference type="SAM" id="MobiDB-lite"/>
    </source>
</evidence>
<feature type="compositionally biased region" description="Low complexity" evidence="1">
    <location>
        <begin position="289"/>
        <end position="302"/>
    </location>
</feature>
<gene>
    <name evidence="2" type="ORF">EBN03_21770</name>
</gene>
<feature type="region of interest" description="Disordered" evidence="1">
    <location>
        <begin position="205"/>
        <end position="302"/>
    </location>
</feature>